<gene>
    <name evidence="2" type="ORF">G3I39_22670</name>
</gene>
<evidence type="ECO:0000313" key="2">
    <source>
        <dbReference type="EMBL" id="NEB69831.1"/>
    </source>
</evidence>
<feature type="domain" description="Peptidase S33 tripeptidyl aminopeptidase-like C-terminal" evidence="1">
    <location>
        <begin position="2"/>
        <end position="28"/>
    </location>
</feature>
<dbReference type="EMBL" id="JAAGME010000929">
    <property type="protein sequence ID" value="NEB69831.1"/>
    <property type="molecule type" value="Genomic_DNA"/>
</dbReference>
<proteinExistence type="predicted"/>
<dbReference type="Proteomes" id="UP000471648">
    <property type="component" value="Unassembled WGS sequence"/>
</dbReference>
<dbReference type="InterPro" id="IPR013595">
    <property type="entry name" value="Pept_S33_TAP-like_C"/>
</dbReference>
<accession>A0A6N9VIE7</accession>
<organism evidence="2 3">
    <name type="scientific">Streptomyces microflavus</name>
    <name type="common">Streptomyces lipmanii</name>
    <dbReference type="NCBI Taxonomy" id="1919"/>
    <lineage>
        <taxon>Bacteria</taxon>
        <taxon>Bacillati</taxon>
        <taxon>Actinomycetota</taxon>
        <taxon>Actinomycetes</taxon>
        <taxon>Kitasatosporales</taxon>
        <taxon>Streptomycetaceae</taxon>
        <taxon>Streptomyces</taxon>
    </lineage>
</organism>
<sequence length="29" mass="3003">YDSGNACVRKAVDGYLLDGTVPKNGTVCS</sequence>
<dbReference type="Pfam" id="PF08386">
    <property type="entry name" value="Abhydrolase_4"/>
    <property type="match status" value="1"/>
</dbReference>
<reference evidence="2 3" key="1">
    <citation type="submission" date="2020-01" db="EMBL/GenBank/DDBJ databases">
        <title>Insect and environment-associated Actinomycetes.</title>
        <authorList>
            <person name="Currrie C."/>
            <person name="Chevrette M."/>
            <person name="Carlson C."/>
            <person name="Stubbendieck R."/>
            <person name="Wendt-Pienkowski E."/>
        </authorList>
    </citation>
    <scope>NUCLEOTIDE SEQUENCE [LARGE SCALE GENOMIC DNA]</scope>
    <source>
        <strain evidence="2 3">SID14438</strain>
    </source>
</reference>
<evidence type="ECO:0000259" key="1">
    <source>
        <dbReference type="Pfam" id="PF08386"/>
    </source>
</evidence>
<feature type="non-terminal residue" evidence="2">
    <location>
        <position position="1"/>
    </location>
</feature>
<dbReference type="AlphaFoldDB" id="A0A6N9VIE7"/>
<dbReference type="RefSeq" id="WP_164357958.1">
    <property type="nucleotide sequence ID" value="NZ_JAAGME010000929.1"/>
</dbReference>
<evidence type="ECO:0000313" key="3">
    <source>
        <dbReference type="Proteomes" id="UP000471648"/>
    </source>
</evidence>
<protein>
    <recommendedName>
        <fullName evidence="1">Peptidase S33 tripeptidyl aminopeptidase-like C-terminal domain-containing protein</fullName>
    </recommendedName>
</protein>
<comment type="caution">
    <text evidence="2">The sequence shown here is derived from an EMBL/GenBank/DDBJ whole genome shotgun (WGS) entry which is preliminary data.</text>
</comment>
<name>A0A6N9VIE7_STRMI</name>